<reference evidence="1 2" key="1">
    <citation type="submission" date="2015-04" db="EMBL/GenBank/DDBJ databases">
        <authorList>
            <person name="Syromyatnikov M.Y."/>
            <person name="Popov V.N."/>
        </authorList>
    </citation>
    <scope>NUCLEOTIDE SEQUENCE [LARGE SCALE GENOMIC DNA]</scope>
</reference>
<evidence type="ECO:0000313" key="2">
    <source>
        <dbReference type="Proteomes" id="UP000183832"/>
    </source>
</evidence>
<dbReference type="AlphaFoldDB" id="A0A1J1J257"/>
<protein>
    <submittedName>
        <fullName evidence="1">CLUMA_CG019227, isoform A</fullName>
    </submittedName>
</protein>
<evidence type="ECO:0000313" key="1">
    <source>
        <dbReference type="EMBL" id="CRL06034.1"/>
    </source>
</evidence>
<keyword evidence="2" id="KW-1185">Reference proteome</keyword>
<organism evidence="1 2">
    <name type="scientific">Clunio marinus</name>
    <dbReference type="NCBI Taxonomy" id="568069"/>
    <lineage>
        <taxon>Eukaryota</taxon>
        <taxon>Metazoa</taxon>
        <taxon>Ecdysozoa</taxon>
        <taxon>Arthropoda</taxon>
        <taxon>Hexapoda</taxon>
        <taxon>Insecta</taxon>
        <taxon>Pterygota</taxon>
        <taxon>Neoptera</taxon>
        <taxon>Endopterygota</taxon>
        <taxon>Diptera</taxon>
        <taxon>Nematocera</taxon>
        <taxon>Chironomoidea</taxon>
        <taxon>Chironomidae</taxon>
        <taxon>Clunio</taxon>
    </lineage>
</organism>
<proteinExistence type="predicted"/>
<dbReference type="Proteomes" id="UP000183832">
    <property type="component" value="Unassembled WGS sequence"/>
</dbReference>
<name>A0A1J1J257_9DIPT</name>
<sequence length="88" mass="10429">MHFYFLLNFVSFESHLTATLISEEFAEIWQKLPSAAMKKCLMFSLLEKLLPLSSKEFQGKEKLSKYASRYFKRSEVMTKNNKRKPKKT</sequence>
<dbReference type="EMBL" id="CVRI01000066">
    <property type="protein sequence ID" value="CRL06034.1"/>
    <property type="molecule type" value="Genomic_DNA"/>
</dbReference>
<gene>
    <name evidence="1" type="ORF">CLUMA_CG019227</name>
</gene>
<accession>A0A1J1J257</accession>